<keyword evidence="2" id="KW-0418">Kinase</keyword>
<dbReference type="OMA" id="MADCIAH"/>
<name>A0A7N0UR49_KALFE</name>
<dbReference type="InterPro" id="IPR011009">
    <property type="entry name" value="Kinase-like_dom_sf"/>
</dbReference>
<evidence type="ECO:0000313" key="7">
    <source>
        <dbReference type="Proteomes" id="UP000594263"/>
    </source>
</evidence>
<evidence type="ECO:0000256" key="2">
    <source>
        <dbReference type="ARBA" id="ARBA00022527"/>
    </source>
</evidence>
<proteinExistence type="predicted"/>
<dbReference type="GO" id="GO:0005886">
    <property type="term" value="C:plasma membrane"/>
    <property type="evidence" value="ECO:0007669"/>
    <property type="project" value="UniProtKB-SubCell"/>
</dbReference>
<dbReference type="Gene3D" id="3.30.200.20">
    <property type="entry name" value="Phosphorylase Kinase, domain 1"/>
    <property type="match status" value="1"/>
</dbReference>
<reference evidence="6" key="1">
    <citation type="submission" date="2021-01" db="UniProtKB">
        <authorList>
            <consortium name="EnsemblPlants"/>
        </authorList>
    </citation>
    <scope>IDENTIFICATION</scope>
</reference>
<evidence type="ECO:0000259" key="5">
    <source>
        <dbReference type="SMART" id="SM00220"/>
    </source>
</evidence>
<keyword evidence="2" id="KW-0723">Serine/threonine-protein kinase</keyword>
<keyword evidence="2" id="KW-0808">Transferase</keyword>
<dbReference type="PANTHER" id="PTHR47985:SF44">
    <property type="entry name" value="SERINE_THREONINE-PROTEIN KINASE PBS1"/>
    <property type="match status" value="1"/>
</dbReference>
<protein>
    <recommendedName>
        <fullName evidence="5">Protein kinase domain-containing protein</fullName>
    </recommendedName>
</protein>
<dbReference type="AlphaFoldDB" id="A0A7N0UR49"/>
<feature type="domain" description="Protein kinase" evidence="5">
    <location>
        <begin position="20"/>
        <end position="205"/>
    </location>
</feature>
<dbReference type="Gene3D" id="1.10.510.10">
    <property type="entry name" value="Transferase(Phosphotransferase) domain 1"/>
    <property type="match status" value="1"/>
</dbReference>
<keyword evidence="3" id="KW-0472">Membrane</keyword>
<accession>A0A7N0UR49</accession>
<dbReference type="EnsemblPlants" id="Kaladp0081s0334.1.v1.1">
    <property type="protein sequence ID" value="Kaladp0081s0334.1.v1.1"/>
    <property type="gene ID" value="Kaladp0081s0334.v1.1"/>
</dbReference>
<dbReference type="InterPro" id="IPR000719">
    <property type="entry name" value="Prot_kinase_dom"/>
</dbReference>
<sequence>MNTTAQTFTLAEVVAATDNFKPRSVLGEGGFGKVYKKVLQGVLGKGSADHPNLVKLIDYCVAAEQRLLVYEFIPLGSLDRHLFDLKCSNILLSSNFGLAKLLEWFSWKAFDTTRRKKEQYLVAWASGTHHHMADCIAHYVDQSISQLTYILLNARKLDYLARPLFKDRTKFFLMADPELEGQHPRKLCFQALAISAIGLAISEIVVALDFLANPKHELGTCPSLPRGSS</sequence>
<dbReference type="PANTHER" id="PTHR47985">
    <property type="entry name" value="OS07G0668900 PROTEIN"/>
    <property type="match status" value="1"/>
</dbReference>
<evidence type="ECO:0000313" key="6">
    <source>
        <dbReference type="EnsemblPlants" id="Kaladp0081s0334.1.v1.1"/>
    </source>
</evidence>
<dbReference type="SMART" id="SM00220">
    <property type="entry name" value="S_TKc"/>
    <property type="match status" value="1"/>
</dbReference>
<evidence type="ECO:0000256" key="4">
    <source>
        <dbReference type="ARBA" id="ARBA00023288"/>
    </source>
</evidence>
<keyword evidence="7" id="KW-1185">Reference proteome</keyword>
<evidence type="ECO:0000256" key="1">
    <source>
        <dbReference type="ARBA" id="ARBA00004193"/>
    </source>
</evidence>
<dbReference type="GO" id="GO:0005524">
    <property type="term" value="F:ATP binding"/>
    <property type="evidence" value="ECO:0007669"/>
    <property type="project" value="InterPro"/>
</dbReference>
<organism evidence="6 7">
    <name type="scientific">Kalanchoe fedtschenkoi</name>
    <name type="common">Lavender scallops</name>
    <name type="synonym">South American air plant</name>
    <dbReference type="NCBI Taxonomy" id="63787"/>
    <lineage>
        <taxon>Eukaryota</taxon>
        <taxon>Viridiplantae</taxon>
        <taxon>Streptophyta</taxon>
        <taxon>Embryophyta</taxon>
        <taxon>Tracheophyta</taxon>
        <taxon>Spermatophyta</taxon>
        <taxon>Magnoliopsida</taxon>
        <taxon>eudicotyledons</taxon>
        <taxon>Gunneridae</taxon>
        <taxon>Pentapetalae</taxon>
        <taxon>Saxifragales</taxon>
        <taxon>Crassulaceae</taxon>
        <taxon>Kalanchoe</taxon>
    </lineage>
</organism>
<dbReference type="Gramene" id="Kaladp0081s0334.1.v1.1">
    <property type="protein sequence ID" value="Kaladp0081s0334.1.v1.1"/>
    <property type="gene ID" value="Kaladp0081s0334.v1.1"/>
</dbReference>
<dbReference type="SUPFAM" id="SSF56112">
    <property type="entry name" value="Protein kinase-like (PK-like)"/>
    <property type="match status" value="1"/>
</dbReference>
<evidence type="ECO:0000256" key="3">
    <source>
        <dbReference type="ARBA" id="ARBA00023136"/>
    </source>
</evidence>
<dbReference type="GO" id="GO:0004674">
    <property type="term" value="F:protein serine/threonine kinase activity"/>
    <property type="evidence" value="ECO:0007669"/>
    <property type="project" value="UniProtKB-KW"/>
</dbReference>
<keyword evidence="4" id="KW-0449">Lipoprotein</keyword>
<comment type="subcellular location">
    <subcellularLocation>
        <location evidence="1">Cell membrane</location>
        <topology evidence="1">Lipid-anchor</topology>
    </subcellularLocation>
</comment>
<dbReference type="Proteomes" id="UP000594263">
    <property type="component" value="Unplaced"/>
</dbReference>